<proteinExistence type="predicted"/>
<sequence length="56" mass="6086">MSLCSRTLFLEFITILTLISFLASESSTIIVLAAVCTEYAHFSSLSVAAPTPNFEQ</sequence>
<organism evidence="1 2">
    <name type="scientific">Aspergillus pseudocaelatus</name>
    <dbReference type="NCBI Taxonomy" id="1825620"/>
    <lineage>
        <taxon>Eukaryota</taxon>
        <taxon>Fungi</taxon>
        <taxon>Dikarya</taxon>
        <taxon>Ascomycota</taxon>
        <taxon>Pezizomycotina</taxon>
        <taxon>Eurotiomycetes</taxon>
        <taxon>Eurotiomycetidae</taxon>
        <taxon>Eurotiales</taxon>
        <taxon>Aspergillaceae</taxon>
        <taxon>Aspergillus</taxon>
        <taxon>Aspergillus subgen. Circumdati</taxon>
    </lineage>
</organism>
<reference evidence="1 2" key="1">
    <citation type="submission" date="2019-04" db="EMBL/GenBank/DDBJ databases">
        <authorList>
            <consortium name="DOE Joint Genome Institute"/>
            <person name="Mondo S."/>
            <person name="Kjaerbolling I."/>
            <person name="Vesth T."/>
            <person name="Frisvad J.C."/>
            <person name="Nybo J.L."/>
            <person name="Theobald S."/>
            <person name="Kildgaard S."/>
            <person name="Isbrandt T."/>
            <person name="Kuo A."/>
            <person name="Sato A."/>
            <person name="Lyhne E.K."/>
            <person name="Kogle M.E."/>
            <person name="Wiebenga A."/>
            <person name="Kun R.S."/>
            <person name="Lubbers R.J."/>
            <person name="Makela M.R."/>
            <person name="Barry K."/>
            <person name="Chovatia M."/>
            <person name="Clum A."/>
            <person name="Daum C."/>
            <person name="Haridas S."/>
            <person name="He G."/>
            <person name="LaButti K."/>
            <person name="Lipzen A."/>
            <person name="Riley R."/>
            <person name="Salamov A."/>
            <person name="Simmons B.A."/>
            <person name="Magnuson J.K."/>
            <person name="Henrissat B."/>
            <person name="Mortensen U.H."/>
            <person name="Larsen T.O."/>
            <person name="Devries R.P."/>
            <person name="Grigoriev I.V."/>
            <person name="Machida M."/>
            <person name="Baker S.E."/>
            <person name="Andersen M.R."/>
            <person name="Cantor M.N."/>
            <person name="Hua S.X."/>
        </authorList>
    </citation>
    <scope>NUCLEOTIDE SEQUENCE [LARGE SCALE GENOMIC DNA]</scope>
    <source>
        <strain evidence="1 2">CBS 117616</strain>
    </source>
</reference>
<evidence type="ECO:0000313" key="2">
    <source>
        <dbReference type="Proteomes" id="UP000325395"/>
    </source>
</evidence>
<evidence type="ECO:0000313" key="1">
    <source>
        <dbReference type="EMBL" id="KAE8413425.1"/>
    </source>
</evidence>
<keyword evidence="2" id="KW-1185">Reference proteome</keyword>
<dbReference type="Proteomes" id="UP000325395">
    <property type="component" value="Unassembled WGS sequence"/>
</dbReference>
<dbReference type="EMBL" id="ML735807">
    <property type="protein sequence ID" value="KAE8413425.1"/>
    <property type="molecule type" value="Genomic_DNA"/>
</dbReference>
<name>A0ABQ6W8F9_9EURO</name>
<accession>A0ABQ6W8F9</accession>
<protein>
    <submittedName>
        <fullName evidence="1">Uncharacterized protein</fullName>
    </submittedName>
</protein>
<gene>
    <name evidence="1" type="ORF">BDV36DRAFT_268506</name>
</gene>